<dbReference type="EMBL" id="GG662770">
    <property type="protein sequence ID" value="EWS75485.1"/>
    <property type="molecule type" value="Genomic_DNA"/>
</dbReference>
<name>W7X7X5_TETTS</name>
<dbReference type="InParanoid" id="W7X7X5"/>
<keyword evidence="2" id="KW-1185">Reference proteome</keyword>
<gene>
    <name evidence="1" type="ORF">TTHERM_000393279</name>
</gene>
<sequence>MHQFQMKLIYNKQSQTLFFIIIFKEPQLSKQLSLFYLAKSSSQERLDNTSNAEPISYMPQSLIELLLLIFKQIKLYYLLLKIHIKNKLQKMQIKRKQTQIKIKN</sequence>
<organism evidence="1 2">
    <name type="scientific">Tetrahymena thermophila (strain SB210)</name>
    <dbReference type="NCBI Taxonomy" id="312017"/>
    <lineage>
        <taxon>Eukaryota</taxon>
        <taxon>Sar</taxon>
        <taxon>Alveolata</taxon>
        <taxon>Ciliophora</taxon>
        <taxon>Intramacronucleata</taxon>
        <taxon>Oligohymenophorea</taxon>
        <taxon>Hymenostomatida</taxon>
        <taxon>Tetrahymenina</taxon>
        <taxon>Tetrahymenidae</taxon>
        <taxon>Tetrahymena</taxon>
    </lineage>
</organism>
<proteinExistence type="predicted"/>
<accession>W7X7X5</accession>
<dbReference type="GeneID" id="24438729"/>
<evidence type="ECO:0000313" key="1">
    <source>
        <dbReference type="EMBL" id="EWS75485.1"/>
    </source>
</evidence>
<evidence type="ECO:0000313" key="2">
    <source>
        <dbReference type="Proteomes" id="UP000009168"/>
    </source>
</evidence>
<dbReference type="KEGG" id="tet:TTHERM_000393279"/>
<dbReference type="AlphaFoldDB" id="W7X7X5"/>
<reference evidence="2" key="1">
    <citation type="journal article" date="2006" name="PLoS Biol.">
        <title>Macronuclear genome sequence of the ciliate Tetrahymena thermophila, a model eukaryote.</title>
        <authorList>
            <person name="Eisen J.A."/>
            <person name="Coyne R.S."/>
            <person name="Wu M."/>
            <person name="Wu D."/>
            <person name="Thiagarajan M."/>
            <person name="Wortman J.R."/>
            <person name="Badger J.H."/>
            <person name="Ren Q."/>
            <person name="Amedeo P."/>
            <person name="Jones K.M."/>
            <person name="Tallon L.J."/>
            <person name="Delcher A.L."/>
            <person name="Salzberg S.L."/>
            <person name="Silva J.C."/>
            <person name="Haas B.J."/>
            <person name="Majoros W.H."/>
            <person name="Farzad M."/>
            <person name="Carlton J.M."/>
            <person name="Smith R.K. Jr."/>
            <person name="Garg J."/>
            <person name="Pearlman R.E."/>
            <person name="Karrer K.M."/>
            <person name="Sun L."/>
            <person name="Manning G."/>
            <person name="Elde N.C."/>
            <person name="Turkewitz A.P."/>
            <person name="Asai D.J."/>
            <person name="Wilkes D.E."/>
            <person name="Wang Y."/>
            <person name="Cai H."/>
            <person name="Collins K."/>
            <person name="Stewart B.A."/>
            <person name="Lee S.R."/>
            <person name="Wilamowska K."/>
            <person name="Weinberg Z."/>
            <person name="Ruzzo W.L."/>
            <person name="Wloga D."/>
            <person name="Gaertig J."/>
            <person name="Frankel J."/>
            <person name="Tsao C.-C."/>
            <person name="Gorovsky M.A."/>
            <person name="Keeling P.J."/>
            <person name="Waller R.F."/>
            <person name="Patron N.J."/>
            <person name="Cherry J.M."/>
            <person name="Stover N.A."/>
            <person name="Krieger C.J."/>
            <person name="del Toro C."/>
            <person name="Ryder H.F."/>
            <person name="Williamson S.C."/>
            <person name="Barbeau R.A."/>
            <person name="Hamilton E.P."/>
            <person name="Orias E."/>
        </authorList>
    </citation>
    <scope>NUCLEOTIDE SEQUENCE [LARGE SCALE GENOMIC DNA]</scope>
    <source>
        <strain evidence="2">SB210</strain>
    </source>
</reference>
<protein>
    <submittedName>
        <fullName evidence="1">Uncharacterized protein</fullName>
    </submittedName>
</protein>
<dbReference type="Proteomes" id="UP000009168">
    <property type="component" value="Unassembled WGS sequence"/>
</dbReference>
<dbReference type="RefSeq" id="XP_012651954.1">
    <property type="nucleotide sequence ID" value="XM_012796500.1"/>
</dbReference>